<feature type="domain" description="HTH araC/xylS-type" evidence="5">
    <location>
        <begin position="183"/>
        <end position="279"/>
    </location>
</feature>
<keyword evidence="3" id="KW-0010">Activator</keyword>
<keyword evidence="1" id="KW-0805">Transcription regulation</keyword>
<dbReference type="GO" id="GO:0003700">
    <property type="term" value="F:DNA-binding transcription factor activity"/>
    <property type="evidence" value="ECO:0007669"/>
    <property type="project" value="InterPro"/>
</dbReference>
<reference evidence="6 7" key="1">
    <citation type="submission" date="2020-02" db="EMBL/GenBank/DDBJ databases">
        <authorList>
            <person name="Zheng R.K."/>
            <person name="Sun C.M."/>
        </authorList>
    </citation>
    <scope>NUCLEOTIDE SEQUENCE [LARGE SCALE GENOMIC DNA]</scope>
    <source>
        <strain evidence="7">rifampicinis</strain>
    </source>
</reference>
<dbReference type="Proteomes" id="UP000594468">
    <property type="component" value="Chromosome"/>
</dbReference>
<dbReference type="EMBL" id="CP062983">
    <property type="protein sequence ID" value="QPC84311.1"/>
    <property type="molecule type" value="Genomic_DNA"/>
</dbReference>
<dbReference type="InterPro" id="IPR037923">
    <property type="entry name" value="HTH-like"/>
</dbReference>
<dbReference type="PROSITE" id="PS01124">
    <property type="entry name" value="HTH_ARAC_FAMILY_2"/>
    <property type="match status" value="1"/>
</dbReference>
<dbReference type="RefSeq" id="WP_195172374.1">
    <property type="nucleotide sequence ID" value="NZ_CP062983.1"/>
</dbReference>
<dbReference type="Gene3D" id="1.10.10.60">
    <property type="entry name" value="Homeodomain-like"/>
    <property type="match status" value="2"/>
</dbReference>
<dbReference type="InterPro" id="IPR003313">
    <property type="entry name" value="AraC-bd"/>
</dbReference>
<proteinExistence type="predicted"/>
<accession>A0A7S8ECB7</accession>
<keyword evidence="2" id="KW-0238">DNA-binding</keyword>
<dbReference type="GO" id="GO:0043565">
    <property type="term" value="F:sequence-specific DNA binding"/>
    <property type="evidence" value="ECO:0007669"/>
    <property type="project" value="InterPro"/>
</dbReference>
<organism evidence="6 7">
    <name type="scientific">Phototrophicus methaneseepsis</name>
    <dbReference type="NCBI Taxonomy" id="2710758"/>
    <lineage>
        <taxon>Bacteria</taxon>
        <taxon>Bacillati</taxon>
        <taxon>Chloroflexota</taxon>
        <taxon>Candidatus Thermofontia</taxon>
        <taxon>Phototrophicales</taxon>
        <taxon>Phototrophicaceae</taxon>
        <taxon>Phototrophicus</taxon>
    </lineage>
</organism>
<dbReference type="InterPro" id="IPR050204">
    <property type="entry name" value="AraC_XylS_family_regulators"/>
</dbReference>
<dbReference type="AlphaFoldDB" id="A0A7S8ECB7"/>
<dbReference type="InterPro" id="IPR009057">
    <property type="entry name" value="Homeodomain-like_sf"/>
</dbReference>
<evidence type="ECO:0000313" key="6">
    <source>
        <dbReference type="EMBL" id="QPC84311.1"/>
    </source>
</evidence>
<keyword evidence="4" id="KW-0804">Transcription</keyword>
<name>A0A7S8ECB7_9CHLR</name>
<dbReference type="KEGG" id="pmet:G4Y79_08035"/>
<dbReference type="Pfam" id="PF12833">
    <property type="entry name" value="HTH_18"/>
    <property type="match status" value="1"/>
</dbReference>
<sequence length="279" mass="32453">MNTVSRLHQPIKEQTKFWRMPQYDNMELLHATFITHAFTRHYHEWYAIGMIERNHYTFYYRGAMHTIHAGQIVVINPGEIHSGEAIDEIGWTYRMLYPGITMMRQIAYEVTGKFWDLPTFPQGVIDDLDLARAIQRCHMALEDPHMRLMHDTLIRDVFSMMILRHAENKPMPLRLGHERRAVALAKEYMAVHYADNITLEDLSSQAGLSPYHLARVFRAETGMAPHQYLINLRVNRARVLLESGLPIVDAATMTGFTDQSHLSRYFKRILGITPGQYSL</sequence>
<protein>
    <submittedName>
        <fullName evidence="6">AraC family transcriptional regulator</fullName>
    </submittedName>
</protein>
<dbReference type="PANTHER" id="PTHR46796:SF2">
    <property type="entry name" value="TRANSCRIPTIONAL REGULATORY PROTEIN"/>
    <property type="match status" value="1"/>
</dbReference>
<gene>
    <name evidence="6" type="ORF">G4Y79_08035</name>
</gene>
<dbReference type="SMART" id="SM00342">
    <property type="entry name" value="HTH_ARAC"/>
    <property type="match status" value="1"/>
</dbReference>
<evidence type="ECO:0000259" key="5">
    <source>
        <dbReference type="PROSITE" id="PS01124"/>
    </source>
</evidence>
<dbReference type="PANTHER" id="PTHR46796">
    <property type="entry name" value="HTH-TYPE TRANSCRIPTIONAL ACTIVATOR RHAS-RELATED"/>
    <property type="match status" value="1"/>
</dbReference>
<evidence type="ECO:0000313" key="7">
    <source>
        <dbReference type="Proteomes" id="UP000594468"/>
    </source>
</evidence>
<dbReference type="SUPFAM" id="SSF51215">
    <property type="entry name" value="Regulatory protein AraC"/>
    <property type="match status" value="1"/>
</dbReference>
<evidence type="ECO:0000256" key="3">
    <source>
        <dbReference type="ARBA" id="ARBA00023159"/>
    </source>
</evidence>
<keyword evidence="7" id="KW-1185">Reference proteome</keyword>
<dbReference type="InterPro" id="IPR018060">
    <property type="entry name" value="HTH_AraC"/>
</dbReference>
<dbReference type="InterPro" id="IPR018062">
    <property type="entry name" value="HTH_AraC-typ_CS"/>
</dbReference>
<dbReference type="SUPFAM" id="SSF46689">
    <property type="entry name" value="Homeodomain-like"/>
    <property type="match status" value="2"/>
</dbReference>
<dbReference type="PROSITE" id="PS00041">
    <property type="entry name" value="HTH_ARAC_FAMILY_1"/>
    <property type="match status" value="1"/>
</dbReference>
<evidence type="ECO:0000256" key="4">
    <source>
        <dbReference type="ARBA" id="ARBA00023163"/>
    </source>
</evidence>
<evidence type="ECO:0000256" key="2">
    <source>
        <dbReference type="ARBA" id="ARBA00023125"/>
    </source>
</evidence>
<evidence type="ECO:0000256" key="1">
    <source>
        <dbReference type="ARBA" id="ARBA00023015"/>
    </source>
</evidence>
<dbReference type="Pfam" id="PF02311">
    <property type="entry name" value="AraC_binding"/>
    <property type="match status" value="1"/>
</dbReference>